<dbReference type="Proteomes" id="UP000776164">
    <property type="component" value="Unassembled WGS sequence"/>
</dbReference>
<dbReference type="InterPro" id="IPR011577">
    <property type="entry name" value="Cyt_b561_bac/Ni-Hgenase"/>
</dbReference>
<protein>
    <submittedName>
        <fullName evidence="8">Cytochrome b561</fullName>
    </submittedName>
</protein>
<evidence type="ECO:0000313" key="9">
    <source>
        <dbReference type="Proteomes" id="UP000776164"/>
    </source>
</evidence>
<feature type="transmembrane region" description="Helical" evidence="6">
    <location>
        <begin position="9"/>
        <end position="30"/>
    </location>
</feature>
<sequence>MAERTVRVLLYLSVFAAIGSGIATILIAGAELPLFGSGTLALPDFETAPGFSIHSTAAGILLLLSIGHGGAALWHQLIAKQRVLARIGIGRPRR</sequence>
<keyword evidence="2" id="KW-1003">Cell membrane</keyword>
<evidence type="ECO:0000256" key="4">
    <source>
        <dbReference type="ARBA" id="ARBA00022989"/>
    </source>
</evidence>
<evidence type="ECO:0000313" key="8">
    <source>
        <dbReference type="EMBL" id="MBM7470745.1"/>
    </source>
</evidence>
<keyword evidence="3 6" id="KW-0812">Transmembrane</keyword>
<evidence type="ECO:0000256" key="1">
    <source>
        <dbReference type="ARBA" id="ARBA00004651"/>
    </source>
</evidence>
<keyword evidence="9" id="KW-1185">Reference proteome</keyword>
<keyword evidence="5 6" id="KW-0472">Membrane</keyword>
<keyword evidence="4 6" id="KW-1133">Transmembrane helix</keyword>
<comment type="subcellular location">
    <subcellularLocation>
        <location evidence="1">Cell membrane</location>
        <topology evidence="1">Multi-pass membrane protein</topology>
    </subcellularLocation>
</comment>
<reference evidence="8 9" key="1">
    <citation type="submission" date="2021-01" db="EMBL/GenBank/DDBJ databases">
        <title>Sequencing the genomes of 1000 actinobacteria strains.</title>
        <authorList>
            <person name="Klenk H.-P."/>
        </authorList>
    </citation>
    <scope>NUCLEOTIDE SEQUENCE [LARGE SCALE GENOMIC DNA]</scope>
    <source>
        <strain evidence="8 9">DSM 13057</strain>
    </source>
</reference>
<feature type="domain" description="Cytochrome b561 bacterial/Ni-hydrogenase" evidence="7">
    <location>
        <begin position="5"/>
        <end position="87"/>
    </location>
</feature>
<comment type="caution">
    <text evidence="8">The sequence shown here is derived from an EMBL/GenBank/DDBJ whole genome shotgun (WGS) entry which is preliminary data.</text>
</comment>
<name>A0ABS2L0Y4_9MICO</name>
<evidence type="ECO:0000256" key="3">
    <source>
        <dbReference type="ARBA" id="ARBA00022692"/>
    </source>
</evidence>
<accession>A0ABS2L0Y4</accession>
<evidence type="ECO:0000256" key="2">
    <source>
        <dbReference type="ARBA" id="ARBA00022475"/>
    </source>
</evidence>
<dbReference type="SUPFAM" id="SSF81342">
    <property type="entry name" value="Transmembrane di-heme cytochromes"/>
    <property type="match status" value="1"/>
</dbReference>
<proteinExistence type="predicted"/>
<gene>
    <name evidence="8" type="ORF">JOE66_000379</name>
</gene>
<evidence type="ECO:0000259" key="7">
    <source>
        <dbReference type="Pfam" id="PF01292"/>
    </source>
</evidence>
<evidence type="ECO:0000256" key="6">
    <source>
        <dbReference type="SAM" id="Phobius"/>
    </source>
</evidence>
<dbReference type="EMBL" id="JAFBBU010000001">
    <property type="protein sequence ID" value="MBM7470745.1"/>
    <property type="molecule type" value="Genomic_DNA"/>
</dbReference>
<organism evidence="8 9">
    <name type="scientific">Subtercola frigoramans</name>
    <dbReference type="NCBI Taxonomy" id="120298"/>
    <lineage>
        <taxon>Bacteria</taxon>
        <taxon>Bacillati</taxon>
        <taxon>Actinomycetota</taxon>
        <taxon>Actinomycetes</taxon>
        <taxon>Micrococcales</taxon>
        <taxon>Microbacteriaceae</taxon>
        <taxon>Subtercola</taxon>
    </lineage>
</organism>
<evidence type="ECO:0000256" key="5">
    <source>
        <dbReference type="ARBA" id="ARBA00023136"/>
    </source>
</evidence>
<dbReference type="InterPro" id="IPR016174">
    <property type="entry name" value="Di-haem_cyt_TM"/>
</dbReference>
<dbReference type="Pfam" id="PF01292">
    <property type="entry name" value="Ni_hydr_CYTB"/>
    <property type="match status" value="1"/>
</dbReference>
<feature type="transmembrane region" description="Helical" evidence="6">
    <location>
        <begin position="50"/>
        <end position="74"/>
    </location>
</feature>